<proteinExistence type="predicted"/>
<dbReference type="Proteomes" id="UP000324233">
    <property type="component" value="Chromosome"/>
</dbReference>
<dbReference type="RefSeq" id="WP_148598448.1">
    <property type="nucleotide sequence ID" value="NZ_CP042997.1"/>
</dbReference>
<feature type="region of interest" description="Disordered" evidence="1">
    <location>
        <begin position="203"/>
        <end position="229"/>
    </location>
</feature>
<evidence type="ECO:0000313" key="3">
    <source>
        <dbReference type="Proteomes" id="UP000324233"/>
    </source>
</evidence>
<sequence length="229" mass="25165">MRVEDFQAELGRWEARHREWAEPINQFLRASLPRINKDGYTPADFQRELHAIRERRRAEDDPGPEVESILGRMCEEYLGATPAERERCRAAVVDKQAVRNALLGYVASCADRIRGPDDLGPLRPGLEAASIEDCARDDRDALVALAGLHVRAERAGIDPSPHFREVARLSSHASPRGGDTPVSEMLREFPHCAVLAECRASQGPWPPAVAGTGRAIPRPDDRGGSPGAP</sequence>
<reference evidence="2 3" key="1">
    <citation type="submission" date="2019-08" db="EMBL/GenBank/DDBJ databases">
        <title>Deep-cultivation of Planctomycetes and their phenomic and genomic characterization uncovers novel biology.</title>
        <authorList>
            <person name="Wiegand S."/>
            <person name="Jogler M."/>
            <person name="Boedeker C."/>
            <person name="Pinto D."/>
            <person name="Vollmers J."/>
            <person name="Rivas-Marin E."/>
            <person name="Kohn T."/>
            <person name="Peeters S.H."/>
            <person name="Heuer A."/>
            <person name="Rast P."/>
            <person name="Oberbeckmann S."/>
            <person name="Bunk B."/>
            <person name="Jeske O."/>
            <person name="Meyerdierks A."/>
            <person name="Storesund J.E."/>
            <person name="Kallscheuer N."/>
            <person name="Luecker S."/>
            <person name="Lage O.M."/>
            <person name="Pohl T."/>
            <person name="Merkel B.J."/>
            <person name="Hornburger P."/>
            <person name="Mueller R.-W."/>
            <person name="Bruemmer F."/>
            <person name="Labrenz M."/>
            <person name="Spormann A.M."/>
            <person name="Op den Camp H."/>
            <person name="Overmann J."/>
            <person name="Amann R."/>
            <person name="Jetten M.S.M."/>
            <person name="Mascher T."/>
            <person name="Medema M.H."/>
            <person name="Devos D.P."/>
            <person name="Kaster A.-K."/>
            <person name="Ovreas L."/>
            <person name="Rohde M."/>
            <person name="Galperin M.Y."/>
            <person name="Jogler C."/>
        </authorList>
    </citation>
    <scope>NUCLEOTIDE SEQUENCE [LARGE SCALE GENOMIC DNA]</scope>
    <source>
        <strain evidence="2 3">OJF2</strain>
    </source>
</reference>
<dbReference type="EMBL" id="CP042997">
    <property type="protein sequence ID" value="QEH39091.1"/>
    <property type="molecule type" value="Genomic_DNA"/>
</dbReference>
<gene>
    <name evidence="2" type="ORF">OJF2_77030</name>
</gene>
<evidence type="ECO:0000313" key="2">
    <source>
        <dbReference type="EMBL" id="QEH39091.1"/>
    </source>
</evidence>
<evidence type="ECO:0000256" key="1">
    <source>
        <dbReference type="SAM" id="MobiDB-lite"/>
    </source>
</evidence>
<organism evidence="2 3">
    <name type="scientific">Aquisphaera giovannonii</name>
    <dbReference type="NCBI Taxonomy" id="406548"/>
    <lineage>
        <taxon>Bacteria</taxon>
        <taxon>Pseudomonadati</taxon>
        <taxon>Planctomycetota</taxon>
        <taxon>Planctomycetia</taxon>
        <taxon>Isosphaerales</taxon>
        <taxon>Isosphaeraceae</taxon>
        <taxon>Aquisphaera</taxon>
    </lineage>
</organism>
<protein>
    <submittedName>
        <fullName evidence="2">Uncharacterized protein</fullName>
    </submittedName>
</protein>
<dbReference type="KEGG" id="agv:OJF2_77030"/>
<accession>A0A5B9WGF3</accession>
<name>A0A5B9WGF3_9BACT</name>
<keyword evidence="3" id="KW-1185">Reference proteome</keyword>
<dbReference type="AlphaFoldDB" id="A0A5B9WGF3"/>